<feature type="domain" description="Alpha/beta hydrolase fold-3" evidence="2">
    <location>
        <begin position="98"/>
        <end position="301"/>
    </location>
</feature>
<evidence type="ECO:0000256" key="1">
    <source>
        <dbReference type="ARBA" id="ARBA00022801"/>
    </source>
</evidence>
<keyword evidence="1 3" id="KW-0378">Hydrolase</keyword>
<proteinExistence type="predicted"/>
<dbReference type="Pfam" id="PF07859">
    <property type="entry name" value="Abhydrolase_3"/>
    <property type="match status" value="1"/>
</dbReference>
<evidence type="ECO:0000259" key="2">
    <source>
        <dbReference type="Pfam" id="PF07859"/>
    </source>
</evidence>
<dbReference type="RefSeq" id="WP_234760586.1">
    <property type="nucleotide sequence ID" value="NZ_JAKEIP010000004.1"/>
</dbReference>
<sequence>MTPELEAFIRSLIQVVPTDELAWPEPAPATPSDRHDWELRVASLREAHNQRTLDVASAAGTLLPFSPPTAEVSVPVEGGQVTAQVYAPSGEPGPHPAVVHFHGGGFWMGDGSVLRRLDGPWCHQLAQDLNAVVINVDYRLAPEHRFPVPVEDGYAVVRWVSENSAALGVDPERVAVHGVSAGAFVAATVCLLARARSGPPIRFQALMAPAVLVDPAARYPAVSSLPGLDEAEIRRCAELLMGPEPYDPRSVSPLLAEDMSGLPDAFVATCAFDVLCADGERYAQRLSDAGVQVTARRYDAVHVIARPETDAQRYADLLSALRGALAPRPRD</sequence>
<name>A0A9X1PTL8_STRM4</name>
<dbReference type="PANTHER" id="PTHR48081">
    <property type="entry name" value="AB HYDROLASE SUPERFAMILY PROTEIN C4A8.06C"/>
    <property type="match status" value="1"/>
</dbReference>
<dbReference type="EMBL" id="JAKEIP010000004">
    <property type="protein sequence ID" value="MCF1592295.1"/>
    <property type="molecule type" value="Genomic_DNA"/>
</dbReference>
<evidence type="ECO:0000313" key="3">
    <source>
        <dbReference type="EMBL" id="MCF1592295.1"/>
    </source>
</evidence>
<gene>
    <name evidence="3" type="ORF">L0P92_01740</name>
</gene>
<dbReference type="PANTHER" id="PTHR48081:SF8">
    <property type="entry name" value="ALPHA_BETA HYDROLASE FOLD-3 DOMAIN-CONTAINING PROTEIN-RELATED"/>
    <property type="match status" value="1"/>
</dbReference>
<dbReference type="InterPro" id="IPR050300">
    <property type="entry name" value="GDXG_lipolytic_enzyme"/>
</dbReference>
<dbReference type="GO" id="GO:0016787">
    <property type="term" value="F:hydrolase activity"/>
    <property type="evidence" value="ECO:0007669"/>
    <property type="project" value="UniProtKB-KW"/>
</dbReference>
<organism evidence="3 4">
    <name type="scientific">Streptomyces muensis</name>
    <dbReference type="NCBI Taxonomy" id="1077944"/>
    <lineage>
        <taxon>Bacteria</taxon>
        <taxon>Bacillati</taxon>
        <taxon>Actinomycetota</taxon>
        <taxon>Actinomycetes</taxon>
        <taxon>Kitasatosporales</taxon>
        <taxon>Streptomycetaceae</taxon>
        <taxon>Streptomyces</taxon>
    </lineage>
</organism>
<comment type="caution">
    <text evidence="3">The sequence shown here is derived from an EMBL/GenBank/DDBJ whole genome shotgun (WGS) entry which is preliminary data.</text>
</comment>
<dbReference type="SUPFAM" id="SSF53474">
    <property type="entry name" value="alpha/beta-Hydrolases"/>
    <property type="match status" value="1"/>
</dbReference>
<dbReference type="InterPro" id="IPR029058">
    <property type="entry name" value="AB_hydrolase_fold"/>
</dbReference>
<dbReference type="Proteomes" id="UP001139384">
    <property type="component" value="Unassembled WGS sequence"/>
</dbReference>
<protein>
    <submittedName>
        <fullName evidence="3">Alpha/beta hydrolase fold domain-containing protein</fullName>
    </submittedName>
</protein>
<dbReference type="AlphaFoldDB" id="A0A9X1PTL8"/>
<evidence type="ECO:0000313" key="4">
    <source>
        <dbReference type="Proteomes" id="UP001139384"/>
    </source>
</evidence>
<reference evidence="3" key="1">
    <citation type="submission" date="2022-01" db="EMBL/GenBank/DDBJ databases">
        <title>Draft Genome Sequences of Seven Type Strains of the Genus Streptomyces.</title>
        <authorList>
            <person name="Aziz S."/>
            <person name="Coretto E."/>
            <person name="Chronakova A."/>
            <person name="Sproer C."/>
            <person name="Huber K."/>
            <person name="Nouioui I."/>
            <person name="Gross H."/>
        </authorList>
    </citation>
    <scope>NUCLEOTIDE SEQUENCE</scope>
    <source>
        <strain evidence="3">DSM 103493</strain>
    </source>
</reference>
<keyword evidence="4" id="KW-1185">Reference proteome</keyword>
<dbReference type="Gene3D" id="3.40.50.1820">
    <property type="entry name" value="alpha/beta hydrolase"/>
    <property type="match status" value="1"/>
</dbReference>
<accession>A0A9X1PTL8</accession>
<dbReference type="InterPro" id="IPR013094">
    <property type="entry name" value="AB_hydrolase_3"/>
</dbReference>